<gene>
    <name evidence="6" type="ORF">NSU_4432</name>
</gene>
<dbReference type="InterPro" id="IPR039552">
    <property type="entry name" value="IS66_C"/>
</dbReference>
<dbReference type="InterPro" id="IPR052344">
    <property type="entry name" value="Transposase-related"/>
</dbReference>
<protein>
    <submittedName>
        <fullName evidence="6">Transposase</fullName>
    </submittedName>
</protein>
<evidence type="ECO:0000313" key="7">
    <source>
        <dbReference type="Proteomes" id="UP000004030"/>
    </source>
</evidence>
<dbReference type="OrthoDB" id="9800877at2"/>
<evidence type="ECO:0000259" key="4">
    <source>
        <dbReference type="Pfam" id="PF13007"/>
    </source>
</evidence>
<feature type="domain" description="Transposase IS66 central" evidence="2">
    <location>
        <begin position="173"/>
        <end position="463"/>
    </location>
</feature>
<dbReference type="KEGG" id="npn:JI59_04160"/>
<dbReference type="Proteomes" id="UP000004030">
    <property type="component" value="Unassembled WGS sequence"/>
</dbReference>
<evidence type="ECO:0000313" key="6">
    <source>
        <dbReference type="EMBL" id="EHJ58613.1"/>
    </source>
</evidence>
<sequence length="518" mass="58650">MSDKVFEIPTDPDALRAFTLALCAELKAKDVFIDKLKMRIAVLERTEFGRRSEKMNEDLRQLRLLLEGAEGAPSLETENGAPTELSSSDHETGSRTRKPLGEHLPRETVEHPVTRCPHCGGSRFCQRGVDRREVLEYVPACFKVVEHIRPRMSCRSCERMVQMPMPPLPIERGRPGPALLAHVVVSKYADHLPLNRQSTIYARAGVHLSRQVLAGWLTKLDQLLQPLADAIGVHARGGPVFHIDDTKMPILEKGRHRTREGRLWCVVRDERPWSGEAAPAAFYRHAKGRSREDPERLVDDCSGYMHADADQRFNRIYNDTTDDESRLKEVACWAHARRRFYDAWKETGSDGAHQVLELMGKLFALEADHRGSSPEVRLAARQATAVPLLEKLKAFLTWARDAGSTIMPMHDATRYMLDRWDAFARYTTDGRLEMSNNAAERAIRPTVIGRKNYMFCGSDAGAERAASFYTIIESAKMNGLDPEAYLGDIIARIGEHPINRIDELLPWNWRQTPLQQAA</sequence>
<accession>G6EJB1</accession>
<reference evidence="6 7" key="1">
    <citation type="journal article" date="2012" name="J. Bacteriol.">
        <title>Genome sequence of benzo(a)pyrene-degrading bacterium Novosphingobium pentaromativorans US6-1.</title>
        <authorList>
            <person name="Luo Y.R."/>
            <person name="Kang S.G."/>
            <person name="Kim S.J."/>
            <person name="Kim M.R."/>
            <person name="Li N."/>
            <person name="Lee J.H."/>
            <person name="Kwon K.K."/>
        </authorList>
    </citation>
    <scope>NUCLEOTIDE SEQUENCE [LARGE SCALE GENOMIC DNA]</scope>
    <source>
        <strain evidence="6 7">US6-1</strain>
    </source>
</reference>
<proteinExistence type="predicted"/>
<evidence type="ECO:0000256" key="1">
    <source>
        <dbReference type="SAM" id="MobiDB-lite"/>
    </source>
</evidence>
<dbReference type="InterPro" id="IPR024463">
    <property type="entry name" value="Transposase_TnpC_homeodom"/>
</dbReference>
<dbReference type="Pfam" id="PF13007">
    <property type="entry name" value="LZ_Tnp_IS66"/>
    <property type="match status" value="1"/>
</dbReference>
<feature type="domain" description="Transposase IS66 zinc-finger binding" evidence="3">
    <location>
        <begin position="114"/>
        <end position="158"/>
    </location>
</feature>
<evidence type="ECO:0000259" key="3">
    <source>
        <dbReference type="Pfam" id="PF13005"/>
    </source>
</evidence>
<dbReference type="Pfam" id="PF13005">
    <property type="entry name" value="zf-IS66"/>
    <property type="match status" value="1"/>
</dbReference>
<name>G6EJB1_9SPHN</name>
<dbReference type="AlphaFoldDB" id="G6EJB1"/>
<feature type="domain" description="Transposase TnpC homeodomain" evidence="4">
    <location>
        <begin position="36"/>
        <end position="109"/>
    </location>
</feature>
<evidence type="ECO:0000259" key="5">
    <source>
        <dbReference type="Pfam" id="PF13817"/>
    </source>
</evidence>
<dbReference type="RefSeq" id="WP_007015340.1">
    <property type="nucleotide sequence ID" value="NZ_AGFM01000070.1"/>
</dbReference>
<dbReference type="eggNOG" id="COG4372">
    <property type="taxonomic scope" value="Bacteria"/>
</dbReference>
<dbReference type="InterPro" id="IPR024474">
    <property type="entry name" value="Znf_dom_IS66"/>
</dbReference>
<dbReference type="Pfam" id="PF13817">
    <property type="entry name" value="DDE_Tnp_IS66_C"/>
    <property type="match status" value="1"/>
</dbReference>
<feature type="domain" description="Transposase IS66 C-terminal" evidence="5">
    <location>
        <begin position="470"/>
        <end position="507"/>
    </location>
</feature>
<keyword evidence="7" id="KW-1185">Reference proteome</keyword>
<dbReference type="InterPro" id="IPR004291">
    <property type="entry name" value="Transposase_IS66_central"/>
</dbReference>
<dbReference type="PANTHER" id="PTHR33678:SF1">
    <property type="entry name" value="BLL1576 PROTEIN"/>
    <property type="match status" value="1"/>
</dbReference>
<dbReference type="PANTHER" id="PTHR33678">
    <property type="entry name" value="BLL1576 PROTEIN"/>
    <property type="match status" value="1"/>
</dbReference>
<organism evidence="6 7">
    <name type="scientific">Novosphingobium pentaromativorans US6-1</name>
    <dbReference type="NCBI Taxonomy" id="1088721"/>
    <lineage>
        <taxon>Bacteria</taxon>
        <taxon>Pseudomonadati</taxon>
        <taxon>Pseudomonadota</taxon>
        <taxon>Alphaproteobacteria</taxon>
        <taxon>Sphingomonadales</taxon>
        <taxon>Sphingomonadaceae</taxon>
        <taxon>Novosphingobium</taxon>
    </lineage>
</organism>
<comment type="caution">
    <text evidence="6">The sequence shown here is derived from an EMBL/GenBank/DDBJ whole genome shotgun (WGS) entry which is preliminary data.</text>
</comment>
<dbReference type="EMBL" id="AGFM01000070">
    <property type="protein sequence ID" value="EHJ58613.1"/>
    <property type="molecule type" value="Genomic_DNA"/>
</dbReference>
<dbReference type="NCBIfam" id="NF033517">
    <property type="entry name" value="transpos_IS66"/>
    <property type="match status" value="1"/>
</dbReference>
<evidence type="ECO:0000259" key="2">
    <source>
        <dbReference type="Pfam" id="PF03050"/>
    </source>
</evidence>
<feature type="region of interest" description="Disordered" evidence="1">
    <location>
        <begin position="71"/>
        <end position="106"/>
    </location>
</feature>
<dbReference type="STRING" id="1088721.JI59_04160"/>
<dbReference type="Pfam" id="PF03050">
    <property type="entry name" value="DDE_Tnp_IS66"/>
    <property type="match status" value="1"/>
</dbReference>
<dbReference type="PATRIC" id="fig|1088721.3.peg.4367"/>
<feature type="compositionally biased region" description="Basic and acidic residues" evidence="1">
    <location>
        <begin position="87"/>
        <end position="106"/>
    </location>
</feature>